<comment type="cofactor">
    <cofactor evidence="1 7">
        <name>pyridoxal 5'-phosphate</name>
        <dbReference type="ChEBI" id="CHEBI:597326"/>
    </cofactor>
</comment>
<evidence type="ECO:0000256" key="2">
    <source>
        <dbReference type="ARBA" id="ARBA00007441"/>
    </source>
</evidence>
<dbReference type="GO" id="GO:0005829">
    <property type="term" value="C:cytosol"/>
    <property type="evidence" value="ECO:0007669"/>
    <property type="project" value="TreeGrafter"/>
</dbReference>
<organism evidence="9 10">
    <name type="scientific">Candidatus Erwinia haradaeae</name>
    <dbReference type="NCBI Taxonomy" id="1922217"/>
    <lineage>
        <taxon>Bacteria</taxon>
        <taxon>Pseudomonadati</taxon>
        <taxon>Pseudomonadota</taxon>
        <taxon>Gammaproteobacteria</taxon>
        <taxon>Enterobacterales</taxon>
        <taxon>Erwiniaceae</taxon>
        <taxon>Erwinia</taxon>
    </lineage>
</organism>
<dbReference type="GO" id="GO:0004069">
    <property type="term" value="F:L-aspartate:2-oxoglutarate aminotransferase activity"/>
    <property type="evidence" value="ECO:0007669"/>
    <property type="project" value="TreeGrafter"/>
</dbReference>
<accession>A0A451D368</accession>
<dbReference type="AlphaFoldDB" id="A0A451D368"/>
<evidence type="ECO:0000259" key="8">
    <source>
        <dbReference type="Pfam" id="PF00155"/>
    </source>
</evidence>
<dbReference type="Proteomes" id="UP000294338">
    <property type="component" value="Chromosome 1"/>
</dbReference>
<dbReference type="GO" id="GO:0033585">
    <property type="term" value="P:L-phenylalanine biosynthetic process from chorismate via phenylpyruvate"/>
    <property type="evidence" value="ECO:0007669"/>
    <property type="project" value="TreeGrafter"/>
</dbReference>
<dbReference type="EMBL" id="LR217705">
    <property type="protein sequence ID" value="VFP80128.1"/>
    <property type="molecule type" value="Genomic_DNA"/>
</dbReference>
<protein>
    <recommendedName>
        <fullName evidence="7">Aminotransferase</fullName>
        <ecNumber evidence="7">2.6.1.-</ecNumber>
    </recommendedName>
</protein>
<comment type="subunit">
    <text evidence="3">Homodimer.</text>
</comment>
<gene>
    <name evidence="9" type="primary">aspC</name>
    <name evidence="9" type="ORF">ERCISPPS3390_100</name>
</gene>
<dbReference type="InterPro" id="IPR015424">
    <property type="entry name" value="PyrdxlP-dep_Trfase"/>
</dbReference>
<evidence type="ECO:0000256" key="6">
    <source>
        <dbReference type="ARBA" id="ARBA00022898"/>
    </source>
</evidence>
<dbReference type="GO" id="GO:0042802">
    <property type="term" value="F:identical protein binding"/>
    <property type="evidence" value="ECO:0007669"/>
    <property type="project" value="TreeGrafter"/>
</dbReference>
<dbReference type="FunFam" id="3.40.640.10:FF:000015">
    <property type="entry name" value="Aspartate aminotransferase"/>
    <property type="match status" value="1"/>
</dbReference>
<keyword evidence="6" id="KW-0663">Pyridoxal phosphate</keyword>
<dbReference type="NCBIfam" id="NF006719">
    <property type="entry name" value="PRK09257.1"/>
    <property type="match status" value="1"/>
</dbReference>
<comment type="similarity">
    <text evidence="2 7">Belongs to the class-I pyridoxal-phosphate-dependent aminotransferase family.</text>
</comment>
<dbReference type="PROSITE" id="PS00105">
    <property type="entry name" value="AA_TRANSFER_CLASS_1"/>
    <property type="match status" value="1"/>
</dbReference>
<dbReference type="GO" id="GO:0030170">
    <property type="term" value="F:pyridoxal phosphate binding"/>
    <property type="evidence" value="ECO:0007669"/>
    <property type="project" value="InterPro"/>
</dbReference>
<keyword evidence="4 7" id="KW-0032">Aminotransferase</keyword>
<dbReference type="CDD" id="cd00609">
    <property type="entry name" value="AAT_like"/>
    <property type="match status" value="1"/>
</dbReference>
<dbReference type="Gene3D" id="3.40.640.10">
    <property type="entry name" value="Type I PLP-dependent aspartate aminotransferase-like (Major domain)"/>
    <property type="match status" value="1"/>
</dbReference>
<proteinExistence type="inferred from homology"/>
<dbReference type="Gene3D" id="3.90.1150.10">
    <property type="entry name" value="Aspartate Aminotransferase, domain 1"/>
    <property type="match status" value="1"/>
</dbReference>
<reference evidence="9 10" key="1">
    <citation type="submission" date="2019-02" db="EMBL/GenBank/DDBJ databases">
        <authorList>
            <person name="Manzano-Marin A."/>
            <person name="Manzano-Marin A."/>
        </authorList>
    </citation>
    <scope>NUCLEOTIDE SEQUENCE [LARGE SCALE GENOMIC DNA]</scope>
    <source>
        <strain evidence="9 10">ErCisplendens/pseudotsugae</strain>
    </source>
</reference>
<evidence type="ECO:0000313" key="10">
    <source>
        <dbReference type="Proteomes" id="UP000294338"/>
    </source>
</evidence>
<dbReference type="PANTHER" id="PTHR11879:SF22">
    <property type="entry name" value="ASPARTATE AMINOTRANSFERASE, MITOCHONDRIAL"/>
    <property type="match status" value="1"/>
</dbReference>
<evidence type="ECO:0000256" key="7">
    <source>
        <dbReference type="RuleBase" id="RU000481"/>
    </source>
</evidence>
<dbReference type="PANTHER" id="PTHR11879">
    <property type="entry name" value="ASPARTATE AMINOTRANSFERASE"/>
    <property type="match status" value="1"/>
</dbReference>
<keyword evidence="5 7" id="KW-0808">Transferase</keyword>
<evidence type="ECO:0000256" key="1">
    <source>
        <dbReference type="ARBA" id="ARBA00001933"/>
    </source>
</evidence>
<dbReference type="SUPFAM" id="SSF53383">
    <property type="entry name" value="PLP-dependent transferases"/>
    <property type="match status" value="1"/>
</dbReference>
<evidence type="ECO:0000256" key="5">
    <source>
        <dbReference type="ARBA" id="ARBA00022679"/>
    </source>
</evidence>
<dbReference type="GO" id="GO:0004838">
    <property type="term" value="F:L-tyrosine-2-oxoglutarate transaminase activity"/>
    <property type="evidence" value="ECO:0007669"/>
    <property type="project" value="TreeGrafter"/>
</dbReference>
<dbReference type="InterPro" id="IPR015421">
    <property type="entry name" value="PyrdxlP-dep_Trfase_major"/>
</dbReference>
<name>A0A451D368_9GAMM</name>
<dbReference type="InterPro" id="IPR015422">
    <property type="entry name" value="PyrdxlP-dep_Trfase_small"/>
</dbReference>
<evidence type="ECO:0000256" key="3">
    <source>
        <dbReference type="ARBA" id="ARBA00011738"/>
    </source>
</evidence>
<dbReference type="RefSeq" id="WP_197094913.1">
    <property type="nucleotide sequence ID" value="NZ_LR217705.1"/>
</dbReference>
<dbReference type="InterPro" id="IPR004839">
    <property type="entry name" value="Aminotransferase_I/II_large"/>
</dbReference>
<evidence type="ECO:0000313" key="9">
    <source>
        <dbReference type="EMBL" id="VFP80128.1"/>
    </source>
</evidence>
<evidence type="ECO:0000256" key="4">
    <source>
        <dbReference type="ARBA" id="ARBA00022576"/>
    </source>
</evidence>
<sequence length="396" mass="44363">MFELIKESQPDPILGLNTKFHTDQHMDKINLGIGVYTDHTGNTPILSSVKQAEKFLLEQEVTKNYLQIDGLSDFGYYTQELLFGKNSSVIKQKRIRTAQTPGGTSALRIIADFISNQTNIKNIWISNPGWQNYKNIFSAAGLKVYMYDYYDSVNHALDFSAMKNSLNSVCPGDVVVFQGCCHNPTGVDPSHEQWKYLSKMSLEKGWLPLFDYAYQGFSTGIAQDSISLSVFSATHKELIVCSSYSKNFSLYNERVGSLSIVASQSNIVDTAFSQIKSTIRSNYSSPPSHGAAVVLTILSNPSLRLQWENELSIMRERVKLMRQLLADTLKIKIKTINFSFITSQTGMFSLIGLSPNQINRLRNEFGVYMLQSGRINIAGITLKNLFPLCAAINHVL</sequence>
<dbReference type="InterPro" id="IPR000796">
    <property type="entry name" value="Asp_trans"/>
</dbReference>
<dbReference type="Pfam" id="PF00155">
    <property type="entry name" value="Aminotran_1_2"/>
    <property type="match status" value="1"/>
</dbReference>
<feature type="domain" description="Aminotransferase class I/classII large" evidence="8">
    <location>
        <begin position="27"/>
        <end position="392"/>
    </location>
</feature>
<dbReference type="PRINTS" id="PR00799">
    <property type="entry name" value="TRANSAMINASE"/>
</dbReference>
<dbReference type="InterPro" id="IPR004838">
    <property type="entry name" value="NHTrfase_class1_PyrdxlP-BS"/>
</dbReference>
<dbReference type="EC" id="2.6.1.-" evidence="7"/>